<evidence type="ECO:0000313" key="3">
    <source>
        <dbReference type="Proteomes" id="UP001152798"/>
    </source>
</evidence>
<gene>
    <name evidence="2" type="ORF">NEZAVI_LOCUS12859</name>
</gene>
<accession>A0A9P0HMJ0</accession>
<feature type="compositionally biased region" description="Polar residues" evidence="1">
    <location>
        <begin position="117"/>
        <end position="127"/>
    </location>
</feature>
<reference evidence="2" key="1">
    <citation type="submission" date="2022-01" db="EMBL/GenBank/DDBJ databases">
        <authorList>
            <person name="King R."/>
        </authorList>
    </citation>
    <scope>NUCLEOTIDE SEQUENCE</scope>
</reference>
<feature type="region of interest" description="Disordered" evidence="1">
    <location>
        <begin position="98"/>
        <end position="127"/>
    </location>
</feature>
<dbReference type="EMBL" id="OV725082">
    <property type="protein sequence ID" value="CAH1404452.1"/>
    <property type="molecule type" value="Genomic_DNA"/>
</dbReference>
<organism evidence="2 3">
    <name type="scientific">Nezara viridula</name>
    <name type="common">Southern green stink bug</name>
    <name type="synonym">Cimex viridulus</name>
    <dbReference type="NCBI Taxonomy" id="85310"/>
    <lineage>
        <taxon>Eukaryota</taxon>
        <taxon>Metazoa</taxon>
        <taxon>Ecdysozoa</taxon>
        <taxon>Arthropoda</taxon>
        <taxon>Hexapoda</taxon>
        <taxon>Insecta</taxon>
        <taxon>Pterygota</taxon>
        <taxon>Neoptera</taxon>
        <taxon>Paraneoptera</taxon>
        <taxon>Hemiptera</taxon>
        <taxon>Heteroptera</taxon>
        <taxon>Panheteroptera</taxon>
        <taxon>Pentatomomorpha</taxon>
        <taxon>Pentatomoidea</taxon>
        <taxon>Pentatomidae</taxon>
        <taxon>Pentatominae</taxon>
        <taxon>Nezara</taxon>
    </lineage>
</organism>
<dbReference type="AlphaFoldDB" id="A0A9P0HMJ0"/>
<keyword evidence="3" id="KW-1185">Reference proteome</keyword>
<protein>
    <submittedName>
        <fullName evidence="2">Uncharacterized protein</fullName>
    </submittedName>
</protein>
<name>A0A9P0HMJ0_NEZVI</name>
<evidence type="ECO:0000256" key="1">
    <source>
        <dbReference type="SAM" id="MobiDB-lite"/>
    </source>
</evidence>
<proteinExistence type="predicted"/>
<sequence length="127" mass="14231">MIPFCCSESEGPSLPPNMSFPIIPKETEAGSRLDEGRIDNMGWSQKGVVKIPGYYPKGQLSLKPEDAELLPPQEVSLDRHFQRELQRWRQTVKMSYLKGEAGEETPPIRRQEICSRGSENGTIPTSG</sequence>
<feature type="region of interest" description="Disordered" evidence="1">
    <location>
        <begin position="1"/>
        <end position="21"/>
    </location>
</feature>
<evidence type="ECO:0000313" key="2">
    <source>
        <dbReference type="EMBL" id="CAH1404452.1"/>
    </source>
</evidence>
<dbReference type="Proteomes" id="UP001152798">
    <property type="component" value="Chromosome 6"/>
</dbReference>